<feature type="transmembrane region" description="Helical" evidence="5">
    <location>
        <begin position="175"/>
        <end position="194"/>
    </location>
</feature>
<dbReference type="AlphaFoldDB" id="A0A1P8F7B8"/>
<evidence type="ECO:0000256" key="3">
    <source>
        <dbReference type="ARBA" id="ARBA00022989"/>
    </source>
</evidence>
<sequence length="276" mass="29348">MSKNPPDELGLRQSEAKEIVKRTAIGAVVVHEAVRQEGEDEICRHPAALMWSGLAAGLSMGFSFLGVALLDAFLPTGAAWKSLVTSAGYSLGFIIVILGRQQLFTENTLTAVLPLLQKWSNETLGLVARLWGIVLVANLVGVLIFTLVIAHTGVMGPEVKTSLANTAQAALLPDFWTMVLKGIFAGWIIALMVWMLPGAESARVGIIFIMTYLVSLGGFPHIIAGSADALYATMINTISVSSYFSDYMAPALIGNVLGGVILVAVINHLQAITGRT</sequence>
<dbReference type="KEGG" id="dfo:Dform_01051"/>
<evidence type="ECO:0000313" key="6">
    <source>
        <dbReference type="EMBL" id="APV44386.1"/>
    </source>
</evidence>
<dbReference type="GO" id="GO:0015499">
    <property type="term" value="F:formate transmembrane transporter activity"/>
    <property type="evidence" value="ECO:0007669"/>
    <property type="project" value="TreeGrafter"/>
</dbReference>
<evidence type="ECO:0000256" key="2">
    <source>
        <dbReference type="ARBA" id="ARBA00022692"/>
    </source>
</evidence>
<evidence type="ECO:0000256" key="1">
    <source>
        <dbReference type="ARBA" id="ARBA00004141"/>
    </source>
</evidence>
<reference evidence="7" key="1">
    <citation type="submission" date="2016-11" db="EMBL/GenBank/DDBJ databases">
        <title>Dehalogenimonas formicexedens sp. nov., a chlorinated alkane respiring bacterium isolated from contaminated groundwater.</title>
        <authorList>
            <person name="Key T.A."/>
            <person name="Bowman K.S."/>
            <person name="Lee I."/>
            <person name="Chun J."/>
            <person name="Albuquerque L."/>
            <person name="da Costa M.S."/>
            <person name="Rainey F.A."/>
            <person name="Moe W.M."/>
        </authorList>
    </citation>
    <scope>NUCLEOTIDE SEQUENCE [LARGE SCALE GENOMIC DNA]</scope>
    <source>
        <strain evidence="7">NSZ-14</strain>
    </source>
</reference>
<protein>
    <submittedName>
        <fullName evidence="6">Formate/nitrite transporter FocA, FNT family</fullName>
    </submittedName>
</protein>
<dbReference type="OrthoDB" id="9786493at2"/>
<dbReference type="RefSeq" id="WP_076004073.1">
    <property type="nucleotide sequence ID" value="NZ_CP018258.1"/>
</dbReference>
<dbReference type="PANTHER" id="PTHR30520:SF2">
    <property type="entry name" value="INNER MEMBRANE PROTEIN YFDC"/>
    <property type="match status" value="1"/>
</dbReference>
<feature type="transmembrane region" description="Helical" evidence="5">
    <location>
        <begin position="80"/>
        <end position="99"/>
    </location>
</feature>
<feature type="transmembrane region" description="Helical" evidence="5">
    <location>
        <begin position="247"/>
        <end position="266"/>
    </location>
</feature>
<dbReference type="Gene3D" id="1.20.1080.10">
    <property type="entry name" value="Glycerol uptake facilitator protein"/>
    <property type="match status" value="1"/>
</dbReference>
<dbReference type="InterPro" id="IPR023271">
    <property type="entry name" value="Aquaporin-like"/>
</dbReference>
<comment type="subcellular location">
    <subcellularLocation>
        <location evidence="1">Membrane</location>
        <topology evidence="1">Multi-pass membrane protein</topology>
    </subcellularLocation>
</comment>
<feature type="transmembrane region" description="Helical" evidence="5">
    <location>
        <begin position="54"/>
        <end position="74"/>
    </location>
</feature>
<evidence type="ECO:0000256" key="5">
    <source>
        <dbReference type="SAM" id="Phobius"/>
    </source>
</evidence>
<feature type="transmembrane region" description="Helical" evidence="5">
    <location>
        <begin position="130"/>
        <end position="155"/>
    </location>
</feature>
<keyword evidence="2 5" id="KW-0812">Transmembrane</keyword>
<dbReference type="InterPro" id="IPR000292">
    <property type="entry name" value="For/NO2_transpt"/>
</dbReference>
<dbReference type="PANTHER" id="PTHR30520">
    <property type="entry name" value="FORMATE TRANSPORTER-RELATED"/>
    <property type="match status" value="1"/>
</dbReference>
<keyword evidence="4 5" id="KW-0472">Membrane</keyword>
<proteinExistence type="predicted"/>
<organism evidence="6 7">
    <name type="scientific">Dehalogenimonas formicexedens</name>
    <dbReference type="NCBI Taxonomy" id="1839801"/>
    <lineage>
        <taxon>Bacteria</taxon>
        <taxon>Bacillati</taxon>
        <taxon>Chloroflexota</taxon>
        <taxon>Dehalococcoidia</taxon>
        <taxon>Dehalococcoidales</taxon>
        <taxon>Dehalococcoidaceae</taxon>
        <taxon>Dehalogenimonas</taxon>
    </lineage>
</organism>
<dbReference type="Proteomes" id="UP000185934">
    <property type="component" value="Chromosome"/>
</dbReference>
<dbReference type="GO" id="GO:0005886">
    <property type="term" value="C:plasma membrane"/>
    <property type="evidence" value="ECO:0007669"/>
    <property type="project" value="TreeGrafter"/>
</dbReference>
<keyword evidence="3 5" id="KW-1133">Transmembrane helix</keyword>
<name>A0A1P8F7B8_9CHLR</name>
<keyword evidence="7" id="KW-1185">Reference proteome</keyword>
<gene>
    <name evidence="6" type="ORF">Dform_01051</name>
</gene>
<evidence type="ECO:0000313" key="7">
    <source>
        <dbReference type="Proteomes" id="UP000185934"/>
    </source>
</evidence>
<evidence type="ECO:0000256" key="4">
    <source>
        <dbReference type="ARBA" id="ARBA00023136"/>
    </source>
</evidence>
<feature type="transmembrane region" description="Helical" evidence="5">
    <location>
        <begin position="206"/>
        <end position="227"/>
    </location>
</feature>
<dbReference type="STRING" id="1839801.Dform_01051"/>
<dbReference type="EMBL" id="CP018258">
    <property type="protein sequence ID" value="APV44386.1"/>
    <property type="molecule type" value="Genomic_DNA"/>
</dbReference>
<dbReference type="Pfam" id="PF01226">
    <property type="entry name" value="Form_Nir_trans"/>
    <property type="match status" value="1"/>
</dbReference>
<accession>A0A1P8F7B8</accession>